<keyword evidence="2" id="KW-0808">Transferase</keyword>
<protein>
    <submittedName>
        <fullName evidence="2">Polysaccharide pyruvyl transferase family protein</fullName>
    </submittedName>
</protein>
<dbReference type="PANTHER" id="PTHR36836:SF1">
    <property type="entry name" value="COLANIC ACID BIOSYNTHESIS PROTEIN WCAK"/>
    <property type="match status" value="1"/>
</dbReference>
<evidence type="ECO:0000259" key="1">
    <source>
        <dbReference type="Pfam" id="PF04230"/>
    </source>
</evidence>
<sequence length="374" mass="40912">MAHIGLLVEAARECGLEPRFETVGTRGMSDIGTREETERLFDTRITHVDYSLRTLVKRLLRLDLGMVRLFRRYHIVFDIGEGDSFTDLYGPRRFIVQMCTKTFTVLAGVPLVIAPQTLGPFRSFASRRAATWILKRCRSIYTRDASSATLAGELGVAATDLTDVAFALPYDAATPAPSSVGLNVSGLLYSGGYDRSNQFGLSIDYPAFVARVVEMFRTKGASVHLVAHVIAPDNEVEDDYRACEKVKALYADDPAVVVAPRFTSPMDAKSGISGFGFFVGSRMHATIAAVSAGVPTVPVAYSKKFAPLFEGIGYPFTLDARSATIEELLEAISTAYDARAELAAKAQAAAQAARTRLDIYRDRLKDELRDARRA</sequence>
<accession>A0ABT0DGL2</accession>
<keyword evidence="3" id="KW-1185">Reference proteome</keyword>
<comment type="caution">
    <text evidence="2">The sequence shown here is derived from an EMBL/GenBank/DDBJ whole genome shotgun (WGS) entry which is preliminary data.</text>
</comment>
<reference evidence="3" key="2">
    <citation type="submission" date="2023-07" db="EMBL/GenBank/DDBJ databases">
        <title>Ancylobacter moscoviensis sp. nov., facultatively methylotrophic bacteria from activated sludge and the reclassification of Starkeya novella (Starkey 1934) Kelly et al. 2000 as Ancylobacter novellus comb. nov., Starkeya koreensis Im et al. 2006 as Ancylobacter koreensis comb.nov., Angulomicrobium tetraedrale Vasil'eva et al. 1986 as Ancylobacter tetraedralis comb. nov., Angulomicrobium amanitiforme Fritz et al. 2004 as Ancylobacter amanitiformis comb. nov. and Methylorhabdus multivorans Doronina et al. 1996 as Ancylobacter multivorans comb. nov. and emended description of the genus Ancylobacter.</title>
        <authorList>
            <person name="Doronina N."/>
            <person name="Chemodurova A."/>
            <person name="Grouzdev D."/>
            <person name="Koziaeva V."/>
            <person name="Shi W."/>
            <person name="Wu L."/>
            <person name="Kaparullina E."/>
        </authorList>
    </citation>
    <scope>NUCLEOTIDE SEQUENCE [LARGE SCALE GENOMIC DNA]</scope>
    <source>
        <strain evidence="3">Jip08</strain>
    </source>
</reference>
<name>A0ABT0DGL2_9HYPH</name>
<proteinExistence type="predicted"/>
<gene>
    <name evidence="2" type="ORF">MWN33_00015</name>
</gene>
<dbReference type="EMBL" id="JALKCG010000001">
    <property type="protein sequence ID" value="MCK0206414.1"/>
    <property type="molecule type" value="Genomic_DNA"/>
</dbReference>
<organism evidence="2 3">
    <name type="scientific">Ancylobacter koreensis</name>
    <dbReference type="NCBI Taxonomy" id="266121"/>
    <lineage>
        <taxon>Bacteria</taxon>
        <taxon>Pseudomonadati</taxon>
        <taxon>Pseudomonadota</taxon>
        <taxon>Alphaproteobacteria</taxon>
        <taxon>Hyphomicrobiales</taxon>
        <taxon>Xanthobacteraceae</taxon>
        <taxon>Ancylobacter</taxon>
    </lineage>
</organism>
<dbReference type="InterPro" id="IPR007345">
    <property type="entry name" value="Polysacch_pyruvyl_Trfase"/>
</dbReference>
<reference evidence="2 3" key="1">
    <citation type="submission" date="2022-04" db="EMBL/GenBank/DDBJ databases">
        <authorList>
            <person name="Grouzdev D.S."/>
            <person name="Pantiukh K.S."/>
            <person name="Krutkina M.S."/>
        </authorList>
    </citation>
    <scope>NUCLEOTIDE SEQUENCE [LARGE SCALE GENOMIC DNA]</scope>
    <source>
        <strain evidence="2 3">Jip08</strain>
    </source>
</reference>
<dbReference type="RefSeq" id="WP_247197986.1">
    <property type="nucleotide sequence ID" value="NZ_JALKCG010000001.1"/>
</dbReference>
<feature type="domain" description="Polysaccharide pyruvyl transferase" evidence="1">
    <location>
        <begin position="72"/>
        <end position="302"/>
    </location>
</feature>
<evidence type="ECO:0000313" key="3">
    <source>
        <dbReference type="Proteomes" id="UP001202867"/>
    </source>
</evidence>
<dbReference type="PANTHER" id="PTHR36836">
    <property type="entry name" value="COLANIC ACID BIOSYNTHESIS PROTEIN WCAK"/>
    <property type="match status" value="1"/>
</dbReference>
<evidence type="ECO:0000313" key="2">
    <source>
        <dbReference type="EMBL" id="MCK0206414.1"/>
    </source>
</evidence>
<dbReference type="Pfam" id="PF04230">
    <property type="entry name" value="PS_pyruv_trans"/>
    <property type="match status" value="1"/>
</dbReference>
<dbReference type="Proteomes" id="UP001202867">
    <property type="component" value="Unassembled WGS sequence"/>
</dbReference>
<dbReference type="GO" id="GO:0016740">
    <property type="term" value="F:transferase activity"/>
    <property type="evidence" value="ECO:0007669"/>
    <property type="project" value="UniProtKB-KW"/>
</dbReference>